<feature type="compositionally biased region" description="Polar residues" evidence="3">
    <location>
        <begin position="101"/>
        <end position="110"/>
    </location>
</feature>
<reference evidence="5" key="1">
    <citation type="submission" date="2021-01" db="EMBL/GenBank/DDBJ databases">
        <authorList>
            <person name="Zahm M."/>
            <person name="Roques C."/>
            <person name="Cabau C."/>
            <person name="Klopp C."/>
            <person name="Donnadieu C."/>
            <person name="Jouanno E."/>
            <person name="Lampietro C."/>
            <person name="Louis A."/>
            <person name="Herpin A."/>
            <person name="Echchiki A."/>
            <person name="Berthelot C."/>
            <person name="Parey E."/>
            <person name="Roest-Crollius H."/>
            <person name="Braasch I."/>
            <person name="Postlethwait J."/>
            <person name="Bobe J."/>
            <person name="Montfort J."/>
            <person name="Bouchez O."/>
            <person name="Begum T."/>
            <person name="Mejri S."/>
            <person name="Adams A."/>
            <person name="Chen W.-J."/>
            <person name="Guiguen Y."/>
        </authorList>
    </citation>
    <scope>NUCLEOTIDE SEQUENCE</scope>
    <source>
        <tissue evidence="5">Blood</tissue>
    </source>
</reference>
<gene>
    <name evidence="5" type="ORF">AGOR_G00236090</name>
</gene>
<evidence type="ECO:0000313" key="6">
    <source>
        <dbReference type="Proteomes" id="UP000829720"/>
    </source>
</evidence>
<dbReference type="GO" id="GO:0005737">
    <property type="term" value="C:cytoplasm"/>
    <property type="evidence" value="ECO:0007669"/>
    <property type="project" value="TreeGrafter"/>
</dbReference>
<feature type="compositionally biased region" description="Low complexity" evidence="3">
    <location>
        <begin position="270"/>
        <end position="279"/>
    </location>
</feature>
<dbReference type="InterPro" id="IPR026502">
    <property type="entry name" value="SLBP1/SLBP2"/>
</dbReference>
<dbReference type="InterPro" id="IPR029344">
    <property type="entry name" value="SLBP_RNA_bind"/>
</dbReference>
<dbReference type="GO" id="GO:0071204">
    <property type="term" value="C:histone pre-mRNA 3'end processing complex"/>
    <property type="evidence" value="ECO:0007669"/>
    <property type="project" value="TreeGrafter"/>
</dbReference>
<dbReference type="GO" id="GO:0071207">
    <property type="term" value="F:histone pre-mRNA stem-loop binding"/>
    <property type="evidence" value="ECO:0007669"/>
    <property type="project" value="TreeGrafter"/>
</dbReference>
<dbReference type="FunFam" id="1.10.8.1120:FF:000001">
    <property type="entry name" value="Histone RNA hairpin-binding protein-like"/>
    <property type="match status" value="1"/>
</dbReference>
<keyword evidence="2" id="KW-0694">RNA-binding</keyword>
<accession>A0A8T3CM38</accession>
<organism evidence="5 6">
    <name type="scientific">Albula goreensis</name>
    <dbReference type="NCBI Taxonomy" id="1534307"/>
    <lineage>
        <taxon>Eukaryota</taxon>
        <taxon>Metazoa</taxon>
        <taxon>Chordata</taxon>
        <taxon>Craniata</taxon>
        <taxon>Vertebrata</taxon>
        <taxon>Euteleostomi</taxon>
        <taxon>Actinopterygii</taxon>
        <taxon>Neopterygii</taxon>
        <taxon>Teleostei</taxon>
        <taxon>Albuliformes</taxon>
        <taxon>Albulidae</taxon>
        <taxon>Albula</taxon>
    </lineage>
</organism>
<proteinExistence type="inferred from homology"/>
<dbReference type="Gene3D" id="1.10.8.1120">
    <property type="entry name" value="Histone RNA hairpin-binding protein RNA-binding domain"/>
    <property type="match status" value="1"/>
</dbReference>
<dbReference type="PANTHER" id="PTHR17408:SF7">
    <property type="entry name" value="HISTONE RNA HAIRPIN-BINDING PROTEIN"/>
    <property type="match status" value="1"/>
</dbReference>
<dbReference type="Pfam" id="PF15247">
    <property type="entry name" value="SLBP_RNA_bind"/>
    <property type="match status" value="1"/>
</dbReference>
<feature type="region of interest" description="Disordered" evidence="3">
    <location>
        <begin position="45"/>
        <end position="132"/>
    </location>
</feature>
<evidence type="ECO:0000256" key="3">
    <source>
        <dbReference type="SAM" id="MobiDB-lite"/>
    </source>
</evidence>
<evidence type="ECO:0000256" key="2">
    <source>
        <dbReference type="ARBA" id="ARBA00022884"/>
    </source>
</evidence>
<feature type="compositionally biased region" description="Basic and acidic residues" evidence="3">
    <location>
        <begin position="45"/>
        <end position="57"/>
    </location>
</feature>
<evidence type="ECO:0000313" key="5">
    <source>
        <dbReference type="EMBL" id="KAI1883835.1"/>
    </source>
</evidence>
<dbReference type="Proteomes" id="UP000829720">
    <property type="component" value="Unassembled WGS sequence"/>
</dbReference>
<feature type="domain" description="Histone RNA hairpin-binding protein RNA-binding" evidence="4">
    <location>
        <begin position="176"/>
        <end position="244"/>
    </location>
</feature>
<evidence type="ECO:0000259" key="4">
    <source>
        <dbReference type="Pfam" id="PF15247"/>
    </source>
</evidence>
<protein>
    <recommendedName>
        <fullName evidence="4">Histone RNA hairpin-binding protein RNA-binding domain-containing protein</fullName>
    </recommendedName>
</protein>
<dbReference type="GO" id="GO:0051028">
    <property type="term" value="P:mRNA transport"/>
    <property type="evidence" value="ECO:0007669"/>
    <property type="project" value="TreeGrafter"/>
</dbReference>
<dbReference type="GO" id="GO:0003729">
    <property type="term" value="F:mRNA binding"/>
    <property type="evidence" value="ECO:0007669"/>
    <property type="project" value="InterPro"/>
</dbReference>
<dbReference type="GO" id="GO:0006398">
    <property type="term" value="P:mRNA 3'-end processing by stem-loop binding and cleavage"/>
    <property type="evidence" value="ECO:0007669"/>
    <property type="project" value="TreeGrafter"/>
</dbReference>
<keyword evidence="6" id="KW-1185">Reference proteome</keyword>
<dbReference type="OrthoDB" id="265795at2759"/>
<comment type="similarity">
    <text evidence="1">Belongs to the SLBP family.</text>
</comment>
<feature type="compositionally biased region" description="Polar residues" evidence="3">
    <location>
        <begin position="280"/>
        <end position="289"/>
    </location>
</feature>
<feature type="region of interest" description="Disordered" evidence="3">
    <location>
        <begin position="151"/>
        <end position="173"/>
    </location>
</feature>
<sequence>DTTYIYTGYLVATYSIFPPQSFRVLHFSAEPQYITENMSFRHNSRHYDDRKTDDNRSRGPSRWSHCRKRGADGSLRPQGDPDSTVFDDAEKEGKSHRNTDNRPASFTTPESRGPVSRCADWGSEVEEEEMRSGVRRDMQRYRRRILASDFNERERKTSSGSSDSRDSPIPAEMETDEVVLMRRQKQINYGKNTLAYDRYIQEVPKHLRQPGVHPRTPNKFKKYSRRSWDQQIKLWRVKLHAWDPPAQEGSDLQAIEEIDLDDIMEIESGAGNSAESGASTQSTKASKTLASVPEDSCSGTPSKVMKTESCLDLEMCLNEVEDSSKWLSL</sequence>
<comment type="caution">
    <text evidence="5">The sequence shown here is derived from an EMBL/GenBank/DDBJ whole genome shotgun (WGS) entry which is preliminary data.</text>
</comment>
<feature type="region of interest" description="Disordered" evidence="3">
    <location>
        <begin position="270"/>
        <end position="304"/>
    </location>
</feature>
<dbReference type="PANTHER" id="PTHR17408">
    <property type="entry name" value="HISTONE RNA HAIRPIN-BINDING PROTEIN"/>
    <property type="match status" value="1"/>
</dbReference>
<dbReference type="EMBL" id="JAERUA010000023">
    <property type="protein sequence ID" value="KAI1883835.1"/>
    <property type="molecule type" value="Genomic_DNA"/>
</dbReference>
<name>A0A8T3CM38_9TELE</name>
<dbReference type="InterPro" id="IPR038294">
    <property type="entry name" value="SLBP_RNA_bind_sf"/>
</dbReference>
<feature type="non-terminal residue" evidence="5">
    <location>
        <position position="1"/>
    </location>
</feature>
<evidence type="ECO:0000256" key="1">
    <source>
        <dbReference type="ARBA" id="ARBA00006151"/>
    </source>
</evidence>
<feature type="compositionally biased region" description="Basic and acidic residues" evidence="3">
    <location>
        <begin position="91"/>
        <end position="100"/>
    </location>
</feature>
<dbReference type="AlphaFoldDB" id="A0A8T3CM38"/>